<dbReference type="OrthoDB" id="7543230at2759"/>
<sequence length="107" mass="12582">MAERVDKRKMSHCTEGQKRMLVSFLESDEELRKGKFTSQFTYKESQRRWETISQKLNSVPGAKKEWASWRRTWQDLKKNVKKNQHPSVSTAVEQVGDLVQRISPPMS</sequence>
<comment type="function">
    <text evidence="5">Involved in transvection phenomena (= synapsis-dependent gene expression), where the synaptic pairing of chromosomes carrying genes with which zeste interacts influences the expression of these genes. Zeste binds to DNA and stimulates transcription from a nearby promoter.</text>
</comment>
<protein>
    <recommendedName>
        <fullName evidence="2">Regulatory protein zeste</fullName>
    </recommendedName>
</protein>
<dbReference type="Pfam" id="PF13873">
    <property type="entry name" value="Myb_DNA-bind_5"/>
    <property type="match status" value="1"/>
</dbReference>
<evidence type="ECO:0000256" key="2">
    <source>
        <dbReference type="ARBA" id="ARBA00016807"/>
    </source>
</evidence>
<accession>A0A9P0DDJ1</accession>
<proteinExistence type="predicted"/>
<keyword evidence="4" id="KW-0804">Transcription</keyword>
<evidence type="ECO:0000256" key="4">
    <source>
        <dbReference type="ARBA" id="ARBA00023163"/>
    </source>
</evidence>
<dbReference type="Proteomes" id="UP001153636">
    <property type="component" value="Chromosome 8"/>
</dbReference>
<evidence type="ECO:0000313" key="8">
    <source>
        <dbReference type="Proteomes" id="UP001153636"/>
    </source>
</evidence>
<organism evidence="7 8">
    <name type="scientific">Psylliodes chrysocephalus</name>
    <dbReference type="NCBI Taxonomy" id="3402493"/>
    <lineage>
        <taxon>Eukaryota</taxon>
        <taxon>Metazoa</taxon>
        <taxon>Ecdysozoa</taxon>
        <taxon>Arthropoda</taxon>
        <taxon>Hexapoda</taxon>
        <taxon>Insecta</taxon>
        <taxon>Pterygota</taxon>
        <taxon>Neoptera</taxon>
        <taxon>Endopterygota</taxon>
        <taxon>Coleoptera</taxon>
        <taxon>Polyphaga</taxon>
        <taxon>Cucujiformia</taxon>
        <taxon>Chrysomeloidea</taxon>
        <taxon>Chrysomelidae</taxon>
        <taxon>Galerucinae</taxon>
        <taxon>Alticini</taxon>
        <taxon>Psylliodes</taxon>
    </lineage>
</organism>
<dbReference type="AlphaFoldDB" id="A0A9P0DDJ1"/>
<comment type="subunit">
    <text evidence="1">Self-associates forming complexes of several hundred monomers.</text>
</comment>
<feature type="domain" description="Myb/SANT-like DNA-binding" evidence="6">
    <location>
        <begin position="11"/>
        <end position="83"/>
    </location>
</feature>
<dbReference type="EMBL" id="OV651820">
    <property type="protein sequence ID" value="CAH1114783.1"/>
    <property type="molecule type" value="Genomic_DNA"/>
</dbReference>
<gene>
    <name evidence="7" type="ORF">PSYICH_LOCUS14321</name>
</gene>
<keyword evidence="3" id="KW-0805">Transcription regulation</keyword>
<evidence type="ECO:0000259" key="6">
    <source>
        <dbReference type="Pfam" id="PF13873"/>
    </source>
</evidence>
<reference evidence="7" key="1">
    <citation type="submission" date="2022-01" db="EMBL/GenBank/DDBJ databases">
        <authorList>
            <person name="King R."/>
        </authorList>
    </citation>
    <scope>NUCLEOTIDE SEQUENCE</scope>
</reference>
<name>A0A9P0DDJ1_9CUCU</name>
<evidence type="ECO:0000256" key="3">
    <source>
        <dbReference type="ARBA" id="ARBA00023015"/>
    </source>
</evidence>
<evidence type="ECO:0000313" key="7">
    <source>
        <dbReference type="EMBL" id="CAH1114783.1"/>
    </source>
</evidence>
<evidence type="ECO:0000256" key="1">
    <source>
        <dbReference type="ARBA" id="ARBA00011764"/>
    </source>
</evidence>
<dbReference type="InterPro" id="IPR028002">
    <property type="entry name" value="Myb_DNA-bind_5"/>
</dbReference>
<keyword evidence="8" id="KW-1185">Reference proteome</keyword>
<evidence type="ECO:0000256" key="5">
    <source>
        <dbReference type="ARBA" id="ARBA00025466"/>
    </source>
</evidence>